<dbReference type="PROSITE" id="PS01087">
    <property type="entry name" value="RADICAL_ACTIVATING"/>
    <property type="match status" value="1"/>
</dbReference>
<reference evidence="13 14" key="1">
    <citation type="submission" date="2020-08" db="EMBL/GenBank/DDBJ databases">
        <title>Sequencing the genomes of 1000 actinobacteria strains.</title>
        <authorList>
            <person name="Klenk H.-P."/>
        </authorList>
    </citation>
    <scope>NUCLEOTIDE SEQUENCE [LARGE SCALE GENOMIC DNA]</scope>
    <source>
        <strain evidence="13 14">DSM 19600</strain>
    </source>
</reference>
<dbReference type="PROSITE" id="PS51918">
    <property type="entry name" value="RADICAL_SAM"/>
    <property type="match status" value="1"/>
</dbReference>
<dbReference type="GO" id="GO:0046872">
    <property type="term" value="F:metal ion binding"/>
    <property type="evidence" value="ECO:0007669"/>
    <property type="project" value="UniProtKB-KW"/>
</dbReference>
<organism evidence="13 14">
    <name type="scientific">Microbacterium invictum</name>
    <dbReference type="NCBI Taxonomy" id="515415"/>
    <lineage>
        <taxon>Bacteria</taxon>
        <taxon>Bacillati</taxon>
        <taxon>Actinomycetota</taxon>
        <taxon>Actinomycetes</taxon>
        <taxon>Micrococcales</taxon>
        <taxon>Microbacteriaceae</taxon>
        <taxon>Microbacterium</taxon>
    </lineage>
</organism>
<dbReference type="GO" id="GO:0043365">
    <property type="term" value="F:[formate-C-acetyltransferase]-activating enzyme activity"/>
    <property type="evidence" value="ECO:0007669"/>
    <property type="project" value="InterPro"/>
</dbReference>
<evidence type="ECO:0000256" key="8">
    <source>
        <dbReference type="ARBA" id="ARBA00023002"/>
    </source>
</evidence>
<keyword evidence="10" id="KW-0411">Iron-sulfur</keyword>
<evidence type="ECO:0000256" key="10">
    <source>
        <dbReference type="ARBA" id="ARBA00023014"/>
    </source>
</evidence>
<protein>
    <recommendedName>
        <fullName evidence="4">Pyruvate formate-lyase-activating enzyme</fullName>
    </recommendedName>
</protein>
<evidence type="ECO:0000256" key="5">
    <source>
        <dbReference type="ARBA" id="ARBA00022485"/>
    </source>
</evidence>
<evidence type="ECO:0000256" key="11">
    <source>
        <dbReference type="SAM" id="MobiDB-lite"/>
    </source>
</evidence>
<dbReference type="InterPro" id="IPR001989">
    <property type="entry name" value="Radical_activat_CS"/>
</dbReference>
<evidence type="ECO:0000256" key="3">
    <source>
        <dbReference type="ARBA" id="ARBA00009777"/>
    </source>
</evidence>
<feature type="region of interest" description="Disordered" evidence="11">
    <location>
        <begin position="1"/>
        <end position="28"/>
    </location>
</feature>
<dbReference type="InterPro" id="IPR012838">
    <property type="entry name" value="PFL1_activating"/>
</dbReference>
<comment type="caution">
    <text evidence="13">The sequence shown here is derived from an EMBL/GenBank/DDBJ whole genome shotgun (WGS) entry which is preliminary data.</text>
</comment>
<evidence type="ECO:0000313" key="13">
    <source>
        <dbReference type="EMBL" id="MBB4139622.1"/>
    </source>
</evidence>
<keyword evidence="6" id="KW-0949">S-adenosyl-L-methionine</keyword>
<keyword evidence="13" id="KW-0670">Pyruvate</keyword>
<dbReference type="SFLD" id="SFLDS00029">
    <property type="entry name" value="Radical_SAM"/>
    <property type="match status" value="1"/>
</dbReference>
<keyword evidence="13" id="KW-0456">Lyase</keyword>
<dbReference type="GO" id="GO:0016829">
    <property type="term" value="F:lyase activity"/>
    <property type="evidence" value="ECO:0007669"/>
    <property type="project" value="UniProtKB-KW"/>
</dbReference>
<keyword evidence="9" id="KW-0408">Iron</keyword>
<dbReference type="InterPro" id="IPR034457">
    <property type="entry name" value="Organic_radical-activating"/>
</dbReference>
<dbReference type="NCBIfam" id="TIGR02493">
    <property type="entry name" value="PFLA"/>
    <property type="match status" value="1"/>
</dbReference>
<comment type="function">
    <text evidence="2">Activation of pyruvate formate-lyase under anaerobic conditions by generation of an organic free radical, using S-adenosylmethionine and reduced flavodoxin as cosubstrates to produce 5'-deoxy-adenosine.</text>
</comment>
<dbReference type="InterPro" id="IPR007197">
    <property type="entry name" value="rSAM"/>
</dbReference>
<dbReference type="GO" id="GO:0051539">
    <property type="term" value="F:4 iron, 4 sulfur cluster binding"/>
    <property type="evidence" value="ECO:0007669"/>
    <property type="project" value="UniProtKB-KW"/>
</dbReference>
<keyword evidence="14" id="KW-1185">Reference proteome</keyword>
<evidence type="ECO:0000256" key="9">
    <source>
        <dbReference type="ARBA" id="ARBA00023004"/>
    </source>
</evidence>
<evidence type="ECO:0000313" key="14">
    <source>
        <dbReference type="Proteomes" id="UP000549113"/>
    </source>
</evidence>
<evidence type="ECO:0000256" key="1">
    <source>
        <dbReference type="ARBA" id="ARBA00001966"/>
    </source>
</evidence>
<feature type="domain" description="Radical SAM core" evidence="12">
    <location>
        <begin position="81"/>
        <end position="310"/>
    </location>
</feature>
<keyword evidence="8 13" id="KW-0560">Oxidoreductase</keyword>
<evidence type="ECO:0000259" key="12">
    <source>
        <dbReference type="PROSITE" id="PS51918"/>
    </source>
</evidence>
<dbReference type="InterPro" id="IPR058240">
    <property type="entry name" value="rSAM_sf"/>
</dbReference>
<dbReference type="RefSeq" id="WP_183499262.1">
    <property type="nucleotide sequence ID" value="NZ_BAABCO010000001.1"/>
</dbReference>
<evidence type="ECO:0000256" key="4">
    <source>
        <dbReference type="ARBA" id="ARBA00021356"/>
    </source>
</evidence>
<dbReference type="PANTHER" id="PTHR30352:SF5">
    <property type="entry name" value="PYRUVATE FORMATE-LYASE 1-ACTIVATING ENZYME"/>
    <property type="match status" value="1"/>
</dbReference>
<dbReference type="InterPro" id="IPR013785">
    <property type="entry name" value="Aldolase_TIM"/>
</dbReference>
<dbReference type="SUPFAM" id="SSF102114">
    <property type="entry name" value="Radical SAM enzymes"/>
    <property type="match status" value="1"/>
</dbReference>
<dbReference type="Pfam" id="PF04055">
    <property type="entry name" value="Radical_SAM"/>
    <property type="match status" value="1"/>
</dbReference>
<evidence type="ECO:0000256" key="6">
    <source>
        <dbReference type="ARBA" id="ARBA00022691"/>
    </source>
</evidence>
<dbReference type="AlphaFoldDB" id="A0AA40VMA7"/>
<comment type="similarity">
    <text evidence="3">Belongs to the organic radical-activating enzymes family.</text>
</comment>
<dbReference type="SFLD" id="SFLDG01066">
    <property type="entry name" value="organic_radical-activating_enz"/>
    <property type="match status" value="1"/>
</dbReference>
<comment type="cofactor">
    <cofactor evidence="1">
        <name>[4Fe-4S] cluster</name>
        <dbReference type="ChEBI" id="CHEBI:49883"/>
    </cofactor>
</comment>
<dbReference type="CDD" id="cd01335">
    <property type="entry name" value="Radical_SAM"/>
    <property type="match status" value="1"/>
</dbReference>
<dbReference type="PANTHER" id="PTHR30352">
    <property type="entry name" value="PYRUVATE FORMATE-LYASE-ACTIVATING ENZYME"/>
    <property type="match status" value="1"/>
</dbReference>
<dbReference type="Proteomes" id="UP000549113">
    <property type="component" value="Unassembled WGS sequence"/>
</dbReference>
<keyword evidence="5" id="KW-0004">4Fe-4S</keyword>
<evidence type="ECO:0000256" key="2">
    <source>
        <dbReference type="ARBA" id="ARBA00003141"/>
    </source>
</evidence>
<gene>
    <name evidence="13" type="ORF">BKA10_001416</name>
</gene>
<proteinExistence type="inferred from homology"/>
<sequence length="315" mass="33967">MPATLIRVPTEADASTGTALPGGAAPLPDDATRLDLPVQARRVGAGVDGLTVEDLDRHERLAAMRDGRLGSVHSWELVTAVDGPGTRLTTFVNGCPLRCLYCHNPDTFAMKDGQLVMADEILSRVRRYLGVFRATGGGITLSGGEVLMQPAFAARILRGAKELGVHTALDTSGYLGAHATDAMLDDTDLVLLDVKSGDPDTYQRVTGRELAPTLAFGRRLATMSHGPEVWIRFVLVPGLTDDVDDVERVAAYAASLNEIRTGTVTRVEVLPFHQMGRDKWDALGLRYELAGTPAPPAALVDRVRDQFRVHGLMTY</sequence>
<dbReference type="Gene3D" id="3.20.20.70">
    <property type="entry name" value="Aldolase class I"/>
    <property type="match status" value="1"/>
</dbReference>
<evidence type="ECO:0000256" key="7">
    <source>
        <dbReference type="ARBA" id="ARBA00022723"/>
    </source>
</evidence>
<dbReference type="EMBL" id="JACIFH010000001">
    <property type="protein sequence ID" value="MBB4139622.1"/>
    <property type="molecule type" value="Genomic_DNA"/>
</dbReference>
<keyword evidence="7" id="KW-0479">Metal-binding</keyword>
<name>A0AA40VMA7_9MICO</name>
<accession>A0AA40VMA7</accession>